<keyword evidence="4" id="KW-1003">Cell membrane</keyword>
<dbReference type="NCBIfam" id="TIGR02532">
    <property type="entry name" value="IV_pilin_GFxxxE"/>
    <property type="match status" value="1"/>
</dbReference>
<evidence type="ECO:0000259" key="11">
    <source>
        <dbReference type="Pfam" id="PF08334"/>
    </source>
</evidence>
<gene>
    <name evidence="12" type="primary">gspG</name>
    <name evidence="12" type="ORF">GCM10007877_28360</name>
</gene>
<evidence type="ECO:0000256" key="5">
    <source>
        <dbReference type="ARBA" id="ARBA00022481"/>
    </source>
</evidence>
<dbReference type="PANTHER" id="PTHR30093:SF44">
    <property type="entry name" value="TYPE II SECRETION SYSTEM CORE PROTEIN G"/>
    <property type="match status" value="1"/>
</dbReference>
<dbReference type="GO" id="GO:0015628">
    <property type="term" value="P:protein secretion by the type II secretion system"/>
    <property type="evidence" value="ECO:0007669"/>
    <property type="project" value="InterPro"/>
</dbReference>
<dbReference type="Gene3D" id="3.30.700.10">
    <property type="entry name" value="Glycoprotein, Type 4 Pilin"/>
    <property type="match status" value="1"/>
</dbReference>
<evidence type="ECO:0000313" key="12">
    <source>
        <dbReference type="EMBL" id="GLS27117.1"/>
    </source>
</evidence>
<keyword evidence="9 10" id="KW-0472">Membrane</keyword>
<protein>
    <recommendedName>
        <fullName evidence="3">Type II secretion system core protein G</fullName>
    </recommendedName>
</protein>
<dbReference type="GO" id="GO:0005886">
    <property type="term" value="C:plasma membrane"/>
    <property type="evidence" value="ECO:0007669"/>
    <property type="project" value="UniProtKB-SubCell"/>
</dbReference>
<feature type="domain" description="Type II secretion system protein GspG C-terminal" evidence="11">
    <location>
        <begin position="41"/>
        <end position="150"/>
    </location>
</feature>
<keyword evidence="13" id="KW-1185">Reference proteome</keyword>
<dbReference type="Pfam" id="PF07963">
    <property type="entry name" value="N_methyl"/>
    <property type="match status" value="1"/>
</dbReference>
<evidence type="ECO:0000256" key="4">
    <source>
        <dbReference type="ARBA" id="ARBA00022475"/>
    </source>
</evidence>
<evidence type="ECO:0000256" key="2">
    <source>
        <dbReference type="ARBA" id="ARBA00009984"/>
    </source>
</evidence>
<dbReference type="InterPro" id="IPR045584">
    <property type="entry name" value="Pilin-like"/>
</dbReference>
<proteinExistence type="inferred from homology"/>
<keyword evidence="8 10" id="KW-1133">Transmembrane helix</keyword>
<reference evidence="12 13" key="1">
    <citation type="journal article" date="2014" name="Int. J. Syst. Evol. Microbiol.">
        <title>Complete genome sequence of Corynebacterium casei LMG S-19264T (=DSM 44701T), isolated from a smear-ripened cheese.</title>
        <authorList>
            <consortium name="US DOE Joint Genome Institute (JGI-PGF)"/>
            <person name="Walter F."/>
            <person name="Albersmeier A."/>
            <person name="Kalinowski J."/>
            <person name="Ruckert C."/>
        </authorList>
    </citation>
    <scope>NUCLEOTIDE SEQUENCE [LARGE SCALE GENOMIC DNA]</scope>
    <source>
        <strain evidence="12 13">NBRC 110095</strain>
    </source>
</reference>
<dbReference type="PROSITE" id="PS00409">
    <property type="entry name" value="PROKAR_NTER_METHYL"/>
    <property type="match status" value="1"/>
</dbReference>
<comment type="caution">
    <text evidence="12">The sequence shown here is derived from an EMBL/GenBank/DDBJ whole genome shotgun (WGS) entry which is preliminary data.</text>
</comment>
<dbReference type="EMBL" id="BSPD01000065">
    <property type="protein sequence ID" value="GLS27117.1"/>
    <property type="molecule type" value="Genomic_DNA"/>
</dbReference>
<accession>A0AA37TDA7</accession>
<evidence type="ECO:0000256" key="7">
    <source>
        <dbReference type="ARBA" id="ARBA00022692"/>
    </source>
</evidence>
<evidence type="ECO:0000256" key="8">
    <source>
        <dbReference type="ARBA" id="ARBA00022989"/>
    </source>
</evidence>
<dbReference type="PANTHER" id="PTHR30093">
    <property type="entry name" value="GENERAL SECRETION PATHWAY PROTEIN G"/>
    <property type="match status" value="1"/>
</dbReference>
<dbReference type="AlphaFoldDB" id="A0AA37TDA7"/>
<feature type="transmembrane region" description="Helical" evidence="10">
    <location>
        <begin position="21"/>
        <end position="43"/>
    </location>
</feature>
<dbReference type="InterPro" id="IPR010054">
    <property type="entry name" value="Type2_sec_GspG"/>
</dbReference>
<evidence type="ECO:0000256" key="9">
    <source>
        <dbReference type="ARBA" id="ARBA00023136"/>
    </source>
</evidence>
<evidence type="ECO:0000256" key="1">
    <source>
        <dbReference type="ARBA" id="ARBA00004377"/>
    </source>
</evidence>
<evidence type="ECO:0000256" key="10">
    <source>
        <dbReference type="SAM" id="Phobius"/>
    </source>
</evidence>
<dbReference type="NCBIfam" id="TIGR01710">
    <property type="entry name" value="typeII_sec_gspG"/>
    <property type="match status" value="1"/>
</dbReference>
<keyword evidence="7 10" id="KW-0812">Transmembrane</keyword>
<dbReference type="PRINTS" id="PR00813">
    <property type="entry name" value="BCTERIALGSPG"/>
</dbReference>
<dbReference type="InterPro" id="IPR012902">
    <property type="entry name" value="N_methyl_site"/>
</dbReference>
<dbReference type="InterPro" id="IPR013545">
    <property type="entry name" value="T2SS_protein-GspG_C"/>
</dbReference>
<dbReference type="SUPFAM" id="SSF54523">
    <property type="entry name" value="Pili subunits"/>
    <property type="match status" value="1"/>
</dbReference>
<keyword evidence="6" id="KW-0997">Cell inner membrane</keyword>
<dbReference type="GO" id="GO:0015627">
    <property type="term" value="C:type II protein secretion system complex"/>
    <property type="evidence" value="ECO:0007669"/>
    <property type="project" value="InterPro"/>
</dbReference>
<sequence>MKSMQSTNEVNVKTQQKGFSLIEIMVVLVIIGLLVGIVAPNVLQNVDEAQKQTVFANFKSIETSLKMYRLDNFVYPSTEQGLEALVTKPALDPVPAKYRKGGYLPDLPKDPWGREYLYLSPGEGHEYDIYTYGADGVPGGEGQNADYNNWEKPQ</sequence>
<dbReference type="RefSeq" id="WP_269783270.1">
    <property type="nucleotide sequence ID" value="NZ_BSPD01000065.1"/>
</dbReference>
<name>A0AA37TDA7_9GAMM</name>
<dbReference type="InterPro" id="IPR000983">
    <property type="entry name" value="Bac_GSPG_pilin"/>
</dbReference>
<evidence type="ECO:0000256" key="3">
    <source>
        <dbReference type="ARBA" id="ARBA00020042"/>
    </source>
</evidence>
<comment type="subcellular location">
    <subcellularLocation>
        <location evidence="1">Cell inner membrane</location>
        <topology evidence="1">Single-pass membrane protein</topology>
    </subcellularLocation>
</comment>
<evidence type="ECO:0000313" key="13">
    <source>
        <dbReference type="Proteomes" id="UP001156870"/>
    </source>
</evidence>
<evidence type="ECO:0000256" key="6">
    <source>
        <dbReference type="ARBA" id="ARBA00022519"/>
    </source>
</evidence>
<dbReference type="Pfam" id="PF08334">
    <property type="entry name" value="T2SSG"/>
    <property type="match status" value="1"/>
</dbReference>
<keyword evidence="5" id="KW-0488">Methylation</keyword>
<organism evidence="12 13">
    <name type="scientific">Marinibactrum halimedae</name>
    <dbReference type="NCBI Taxonomy" id="1444977"/>
    <lineage>
        <taxon>Bacteria</taxon>
        <taxon>Pseudomonadati</taxon>
        <taxon>Pseudomonadota</taxon>
        <taxon>Gammaproteobacteria</taxon>
        <taxon>Cellvibrionales</taxon>
        <taxon>Cellvibrionaceae</taxon>
        <taxon>Marinibactrum</taxon>
    </lineage>
</organism>
<comment type="similarity">
    <text evidence="2">Belongs to the GSP G family.</text>
</comment>
<dbReference type="Proteomes" id="UP001156870">
    <property type="component" value="Unassembled WGS sequence"/>
</dbReference>